<gene>
    <name evidence="1" type="ORF">BCR24_03540</name>
</gene>
<dbReference type="RefSeq" id="WP_069640323.1">
    <property type="nucleotide sequence ID" value="NZ_JAFBEZ010000018.1"/>
</dbReference>
<keyword evidence="1" id="KW-0808">Transferase</keyword>
<dbReference type="OrthoDB" id="66776at2"/>
<evidence type="ECO:0000313" key="2">
    <source>
        <dbReference type="Proteomes" id="UP000094469"/>
    </source>
</evidence>
<evidence type="ECO:0000313" key="1">
    <source>
        <dbReference type="EMBL" id="OEG22214.1"/>
    </source>
</evidence>
<organism evidence="1 2">
    <name type="scientific">Enterococcus ureilyticus</name>
    <dbReference type="NCBI Taxonomy" id="1131292"/>
    <lineage>
        <taxon>Bacteria</taxon>
        <taxon>Bacillati</taxon>
        <taxon>Bacillota</taxon>
        <taxon>Bacilli</taxon>
        <taxon>Lactobacillales</taxon>
        <taxon>Enterococcaceae</taxon>
        <taxon>Enterococcus</taxon>
    </lineage>
</organism>
<reference evidence="2" key="1">
    <citation type="submission" date="2016-09" db="EMBL/GenBank/DDBJ databases">
        <authorList>
            <person name="Gulvik C.A."/>
        </authorList>
    </citation>
    <scope>NUCLEOTIDE SEQUENCE [LARGE SCALE GENOMIC DNA]</scope>
    <source>
        <strain evidence="2">LMG 26676</strain>
    </source>
</reference>
<dbReference type="Proteomes" id="UP000094469">
    <property type="component" value="Unassembled WGS sequence"/>
</dbReference>
<comment type="caution">
    <text evidence="1">The sequence shown here is derived from an EMBL/GenBank/DDBJ whole genome shotgun (WGS) entry which is preliminary data.</text>
</comment>
<dbReference type="InterPro" id="IPR016181">
    <property type="entry name" value="Acyl_CoA_acyltransferase"/>
</dbReference>
<dbReference type="SUPFAM" id="SSF55729">
    <property type="entry name" value="Acyl-CoA N-acyltransferases (Nat)"/>
    <property type="match status" value="1"/>
</dbReference>
<sequence length="155" mass="17999">MYLTMYEDTHETLIHNYCLSEKKMRYVREPKIATALIKKDPLRHAILAFEGDYLVAFLTLYEANGGSFYSTNKNCLLVQDLSTDYRHLRNGYVQQAVQLLPAFVRQQFPTIDELMIIVNEDQAFTKVLCKEAGFQNIYSELPDIYGSQVFLQILL</sequence>
<keyword evidence="2" id="KW-1185">Reference proteome</keyword>
<protein>
    <submittedName>
        <fullName evidence="1">GNAT family N-acetyltransferase</fullName>
    </submittedName>
</protein>
<dbReference type="AlphaFoldDB" id="A0A1E5HBA1"/>
<dbReference type="GO" id="GO:0016740">
    <property type="term" value="F:transferase activity"/>
    <property type="evidence" value="ECO:0007669"/>
    <property type="project" value="UniProtKB-KW"/>
</dbReference>
<dbReference type="Gene3D" id="3.40.630.30">
    <property type="match status" value="1"/>
</dbReference>
<dbReference type="EMBL" id="MIKC01000023">
    <property type="protein sequence ID" value="OEG22214.1"/>
    <property type="molecule type" value="Genomic_DNA"/>
</dbReference>
<name>A0A1E5HBA1_9ENTE</name>
<accession>A0A1E5HBA1</accession>
<dbReference type="STRING" id="1131292.BCR24_03540"/>
<proteinExistence type="predicted"/>